<protein>
    <recommendedName>
        <fullName evidence="4">UbiA prenyltransferase family protein</fullName>
    </recommendedName>
</protein>
<organism evidence="2 3">
    <name type="scientific">Limnovirga soli</name>
    <dbReference type="NCBI Taxonomy" id="2656915"/>
    <lineage>
        <taxon>Bacteria</taxon>
        <taxon>Pseudomonadati</taxon>
        <taxon>Bacteroidota</taxon>
        <taxon>Chitinophagia</taxon>
        <taxon>Chitinophagales</taxon>
        <taxon>Chitinophagaceae</taxon>
        <taxon>Limnovirga</taxon>
    </lineage>
</organism>
<keyword evidence="1" id="KW-0812">Transmembrane</keyword>
<comment type="caution">
    <text evidence="2">The sequence shown here is derived from an EMBL/GenBank/DDBJ whole genome shotgun (WGS) entry which is preliminary data.</text>
</comment>
<feature type="transmembrane region" description="Helical" evidence="1">
    <location>
        <begin position="49"/>
        <end position="71"/>
    </location>
</feature>
<keyword evidence="1" id="KW-0472">Membrane</keyword>
<dbReference type="RefSeq" id="WP_171606150.1">
    <property type="nucleotide sequence ID" value="NZ_WHPF01000002.1"/>
</dbReference>
<reference evidence="2" key="1">
    <citation type="submission" date="2019-10" db="EMBL/GenBank/DDBJ databases">
        <title>Draft genome sequence of Panacibacter sp. KCS-6.</title>
        <authorList>
            <person name="Yim K.J."/>
        </authorList>
    </citation>
    <scope>NUCLEOTIDE SEQUENCE</scope>
    <source>
        <strain evidence="2">KCS-6</strain>
    </source>
</reference>
<feature type="transmembrane region" description="Helical" evidence="1">
    <location>
        <begin position="221"/>
        <end position="245"/>
    </location>
</feature>
<keyword evidence="1" id="KW-1133">Transmembrane helix</keyword>
<sequence length="247" mass="28637">MQENKGQHINSRNSWYRNHQKLTRVSQIIMLVVSTAISFYLLLQNYSALISIPVIEYLPIIITVIVALAYYGIPLGGQNIINTRQSGWFKPFVIGFVWAIMVTYVPIIWYQVEYNSFIEFNRVNFWLCFKNFMFISELAILFDIKDYAADHNRKLQTFVVRVGLRKTIFYIIIPLTIMGLISLFIFASLLKFPLLRIAINSIPFLLLIIVALSLKRRKPIIYYLAVIDGLMLIKAFCGILAAILVRQ</sequence>
<keyword evidence="3" id="KW-1185">Reference proteome</keyword>
<feature type="transmembrane region" description="Helical" evidence="1">
    <location>
        <begin position="168"/>
        <end position="189"/>
    </location>
</feature>
<dbReference type="Proteomes" id="UP000598971">
    <property type="component" value="Unassembled WGS sequence"/>
</dbReference>
<dbReference type="AlphaFoldDB" id="A0A8J8FAK7"/>
<evidence type="ECO:0008006" key="4">
    <source>
        <dbReference type="Google" id="ProtNLM"/>
    </source>
</evidence>
<accession>A0A8J8FAK7</accession>
<gene>
    <name evidence="2" type="ORF">GD597_02025</name>
</gene>
<dbReference type="EMBL" id="WHPF01000002">
    <property type="protein sequence ID" value="NNV54220.1"/>
    <property type="molecule type" value="Genomic_DNA"/>
</dbReference>
<feature type="transmembrane region" description="Helical" evidence="1">
    <location>
        <begin position="195"/>
        <end position="214"/>
    </location>
</feature>
<evidence type="ECO:0000256" key="1">
    <source>
        <dbReference type="SAM" id="Phobius"/>
    </source>
</evidence>
<proteinExistence type="predicted"/>
<name>A0A8J8FAK7_9BACT</name>
<feature type="transmembrane region" description="Helical" evidence="1">
    <location>
        <begin position="92"/>
        <end position="112"/>
    </location>
</feature>
<evidence type="ECO:0000313" key="3">
    <source>
        <dbReference type="Proteomes" id="UP000598971"/>
    </source>
</evidence>
<feature type="transmembrane region" description="Helical" evidence="1">
    <location>
        <begin position="21"/>
        <end position="43"/>
    </location>
</feature>
<evidence type="ECO:0000313" key="2">
    <source>
        <dbReference type="EMBL" id="NNV54220.1"/>
    </source>
</evidence>
<feature type="transmembrane region" description="Helical" evidence="1">
    <location>
        <begin position="124"/>
        <end position="144"/>
    </location>
</feature>